<evidence type="ECO:0000256" key="1">
    <source>
        <dbReference type="SAM" id="MobiDB-lite"/>
    </source>
</evidence>
<proteinExistence type="predicted"/>
<organism evidence="2 3">
    <name type="scientific">Cristinia sonorae</name>
    <dbReference type="NCBI Taxonomy" id="1940300"/>
    <lineage>
        <taxon>Eukaryota</taxon>
        <taxon>Fungi</taxon>
        <taxon>Dikarya</taxon>
        <taxon>Basidiomycota</taxon>
        <taxon>Agaricomycotina</taxon>
        <taxon>Agaricomycetes</taxon>
        <taxon>Agaricomycetidae</taxon>
        <taxon>Agaricales</taxon>
        <taxon>Pleurotineae</taxon>
        <taxon>Stephanosporaceae</taxon>
        <taxon>Cristinia</taxon>
    </lineage>
</organism>
<feature type="compositionally biased region" description="Low complexity" evidence="1">
    <location>
        <begin position="874"/>
        <end position="889"/>
    </location>
</feature>
<feature type="compositionally biased region" description="Polar residues" evidence="1">
    <location>
        <begin position="722"/>
        <end position="759"/>
    </location>
</feature>
<feature type="region of interest" description="Disordered" evidence="1">
    <location>
        <begin position="611"/>
        <end position="995"/>
    </location>
</feature>
<feature type="compositionally biased region" description="Low complexity" evidence="1">
    <location>
        <begin position="647"/>
        <end position="657"/>
    </location>
</feature>
<feature type="compositionally biased region" description="Low complexity" evidence="1">
    <location>
        <begin position="696"/>
        <end position="707"/>
    </location>
</feature>
<comment type="caution">
    <text evidence="2">The sequence shown here is derived from an EMBL/GenBank/DDBJ whole genome shotgun (WGS) entry which is preliminary data.</text>
</comment>
<feature type="region of interest" description="Disordered" evidence="1">
    <location>
        <begin position="301"/>
        <end position="331"/>
    </location>
</feature>
<evidence type="ECO:0000313" key="2">
    <source>
        <dbReference type="EMBL" id="KAH8102121.1"/>
    </source>
</evidence>
<feature type="compositionally biased region" description="Basic and acidic residues" evidence="1">
    <location>
        <begin position="552"/>
        <end position="571"/>
    </location>
</feature>
<gene>
    <name evidence="2" type="ORF">BXZ70DRAFT_1063578</name>
</gene>
<feature type="compositionally biased region" description="Polar residues" evidence="1">
    <location>
        <begin position="820"/>
        <end position="838"/>
    </location>
</feature>
<feature type="compositionally biased region" description="Acidic residues" evidence="1">
    <location>
        <begin position="61"/>
        <end position="70"/>
    </location>
</feature>
<dbReference type="EMBL" id="JAEVFJ010000010">
    <property type="protein sequence ID" value="KAH8102121.1"/>
    <property type="molecule type" value="Genomic_DNA"/>
</dbReference>
<dbReference type="OrthoDB" id="5964929at2759"/>
<feature type="compositionally biased region" description="Low complexity" evidence="1">
    <location>
        <begin position="791"/>
        <end position="804"/>
    </location>
</feature>
<feature type="compositionally biased region" description="Basic and acidic residues" evidence="1">
    <location>
        <begin position="502"/>
        <end position="531"/>
    </location>
</feature>
<feature type="compositionally biased region" description="Low complexity" evidence="1">
    <location>
        <begin position="925"/>
        <end position="944"/>
    </location>
</feature>
<feature type="compositionally biased region" description="Pro residues" evidence="1">
    <location>
        <begin position="637"/>
        <end position="646"/>
    </location>
</feature>
<evidence type="ECO:0008006" key="4">
    <source>
        <dbReference type="Google" id="ProtNLM"/>
    </source>
</evidence>
<name>A0A8K0USB4_9AGAR</name>
<feature type="region of interest" description="Disordered" evidence="1">
    <location>
        <begin position="49"/>
        <end position="88"/>
    </location>
</feature>
<protein>
    <recommendedName>
        <fullName evidence="4">SAP domain-containing protein</fullName>
    </recommendedName>
</protein>
<dbReference type="AlphaFoldDB" id="A0A8K0USB4"/>
<evidence type="ECO:0000313" key="3">
    <source>
        <dbReference type="Proteomes" id="UP000813824"/>
    </source>
</evidence>
<sequence>MSTTTQILFNSPALHSLKRDQLVKLCKIHGIKANGKSVDLIARLKQHAQDLPAQTDNDPTMQDDSEDTDQDVAGTASSSRAPPRPSEQWEMVMEDIAEVDEASTMGTLSSMRTLNQQSSTGEFGSSNSKNSVTTSLKALANSLGLKRAISKSNSNSSTSELDQHAVPYSSIPESDSLPRTDADGDTSMDAPIPGGPSRPGAPALPNARLSMGEGLTTTVRLISAKPRRETMFSPPRLPTFKPELDLIMSPGPGKVNVWPPASPEPQGRIYPSLAEMMSADHGAYPSNAFASPAPALSAAKRASLALPSDQPEDIFSPKKTPAAAPPSAARASIPRSEPFLFGSPLPANRPRTSNADFEKAAASVLSEMNKRLAESGVQGLQTDVFNKKIPASTDVFGGPLDATRQRTDSTADRFAKAHDDAFAKMDSIATHYAARRGTAAASSSAGQPQSKKRKSEAAGLGPAPGPSKRKSSAANARVISAGGRKKMGIPGGFGDDEDLSDDEQRGQEVEEAGDRRSSKRIRVTEDSDVHKGGRRVSLLVTVKGGGDETEEDRAREERKREAMKKKLDESRARRRSSRGRASVGGRAVPMKPKASRFGFLSSAKSLVRNVWNMGAGGGGATKQASSIPVPKTSAPVKPAPPPPQPAHAPAALAQPTSKVSSLGLGKPSTSRLSANRAPSGGAPSMLSVDTTGTRKSSSSRARSPIPSFNAPAQNSEHKPRADSTSNTASRIPSRTTSFSSMGTRTSLNTGSSAASSMGTKRSLATPAAGTSGSRNRLDSTDSKIPPVPRRPSSTLLAPTASSLAKRQSIIRNLPPPPRSPSTLQQITNSPQSPRQNPTPGKIFTTPLTGFGSPTSIPTPVQKPSFTAAGTSLFNAGAGAGPSSSHANAPNPIPPKPKTLIARKPRISRSRVIAKLGAQRAQATDAGSTPGKPSSSSSKARTRSSMGTAAARRSFGGVKAGRMSAGADLIAAKKRVRQSEIAARRKSRVARMEVDS</sequence>
<dbReference type="Proteomes" id="UP000813824">
    <property type="component" value="Unassembled WGS sequence"/>
</dbReference>
<keyword evidence="3" id="KW-1185">Reference proteome</keyword>
<feature type="region of interest" description="Disordered" evidence="1">
    <location>
        <begin position="151"/>
        <end position="243"/>
    </location>
</feature>
<feature type="region of interest" description="Disordered" evidence="1">
    <location>
        <begin position="438"/>
        <end position="590"/>
    </location>
</feature>
<feature type="compositionally biased region" description="Low complexity" evidence="1">
    <location>
        <begin position="579"/>
        <end position="588"/>
    </location>
</feature>
<feature type="compositionally biased region" description="Low complexity" evidence="1">
    <location>
        <begin position="317"/>
        <end position="331"/>
    </location>
</feature>
<feature type="compositionally biased region" description="Polar residues" evidence="1">
    <location>
        <begin position="845"/>
        <end position="873"/>
    </location>
</feature>
<accession>A0A8K0USB4</accession>
<reference evidence="2" key="1">
    <citation type="journal article" date="2021" name="New Phytol.">
        <title>Evolutionary innovations through gain and loss of genes in the ectomycorrhizal Boletales.</title>
        <authorList>
            <person name="Wu G."/>
            <person name="Miyauchi S."/>
            <person name="Morin E."/>
            <person name="Kuo A."/>
            <person name="Drula E."/>
            <person name="Varga T."/>
            <person name="Kohler A."/>
            <person name="Feng B."/>
            <person name="Cao Y."/>
            <person name="Lipzen A."/>
            <person name="Daum C."/>
            <person name="Hundley H."/>
            <person name="Pangilinan J."/>
            <person name="Johnson J."/>
            <person name="Barry K."/>
            <person name="LaButti K."/>
            <person name="Ng V."/>
            <person name="Ahrendt S."/>
            <person name="Min B."/>
            <person name="Choi I.G."/>
            <person name="Park H."/>
            <person name="Plett J.M."/>
            <person name="Magnuson J."/>
            <person name="Spatafora J.W."/>
            <person name="Nagy L.G."/>
            <person name="Henrissat B."/>
            <person name="Grigoriev I.V."/>
            <person name="Yang Z.L."/>
            <person name="Xu J."/>
            <person name="Martin F.M."/>
        </authorList>
    </citation>
    <scope>NUCLEOTIDE SEQUENCE</scope>
    <source>
        <strain evidence="2">KKN 215</strain>
    </source>
</reference>